<dbReference type="OrthoDB" id="2735059at2759"/>
<dbReference type="EMBL" id="KN833001">
    <property type="protein sequence ID" value="KIM81094.1"/>
    <property type="molecule type" value="Genomic_DNA"/>
</dbReference>
<keyword evidence="1" id="KW-0175">Coiled coil</keyword>
<reference evidence="4" key="2">
    <citation type="submission" date="2015-01" db="EMBL/GenBank/DDBJ databases">
        <title>Evolutionary Origins and Diversification of the Mycorrhizal Mutualists.</title>
        <authorList>
            <consortium name="DOE Joint Genome Institute"/>
            <consortium name="Mycorrhizal Genomics Consortium"/>
            <person name="Kohler A."/>
            <person name="Kuo A."/>
            <person name="Nagy L.G."/>
            <person name="Floudas D."/>
            <person name="Copeland A."/>
            <person name="Barry K.W."/>
            <person name="Cichocki N."/>
            <person name="Veneault-Fourrey C."/>
            <person name="LaButti K."/>
            <person name="Lindquist E.A."/>
            <person name="Lipzen A."/>
            <person name="Lundell T."/>
            <person name="Morin E."/>
            <person name="Murat C."/>
            <person name="Riley R."/>
            <person name="Ohm R."/>
            <person name="Sun H."/>
            <person name="Tunlid A."/>
            <person name="Henrissat B."/>
            <person name="Grigoriev I.V."/>
            <person name="Hibbett D.S."/>
            <person name="Martin F."/>
        </authorList>
    </citation>
    <scope>NUCLEOTIDE SEQUENCE [LARGE SCALE GENOMIC DNA]</scope>
    <source>
        <strain evidence="4">F 1598</strain>
    </source>
</reference>
<feature type="region of interest" description="Disordered" evidence="2">
    <location>
        <begin position="390"/>
        <end position="409"/>
    </location>
</feature>
<name>A0A0C3FN40_PILCF</name>
<proteinExistence type="predicted"/>
<evidence type="ECO:0000256" key="2">
    <source>
        <dbReference type="SAM" id="MobiDB-lite"/>
    </source>
</evidence>
<reference evidence="3 4" key="1">
    <citation type="submission" date="2014-04" db="EMBL/GenBank/DDBJ databases">
        <authorList>
            <consortium name="DOE Joint Genome Institute"/>
            <person name="Kuo A."/>
            <person name="Tarkka M."/>
            <person name="Buscot F."/>
            <person name="Kohler A."/>
            <person name="Nagy L.G."/>
            <person name="Floudas D."/>
            <person name="Copeland A."/>
            <person name="Barry K.W."/>
            <person name="Cichocki N."/>
            <person name="Veneault-Fourrey C."/>
            <person name="LaButti K."/>
            <person name="Lindquist E.A."/>
            <person name="Lipzen A."/>
            <person name="Lundell T."/>
            <person name="Morin E."/>
            <person name="Murat C."/>
            <person name="Sun H."/>
            <person name="Tunlid A."/>
            <person name="Henrissat B."/>
            <person name="Grigoriev I.V."/>
            <person name="Hibbett D.S."/>
            <person name="Martin F."/>
            <person name="Nordberg H.P."/>
            <person name="Cantor M.N."/>
            <person name="Hua S.X."/>
        </authorList>
    </citation>
    <scope>NUCLEOTIDE SEQUENCE [LARGE SCALE GENOMIC DNA]</scope>
    <source>
        <strain evidence="3 4">F 1598</strain>
    </source>
</reference>
<keyword evidence="4" id="KW-1185">Reference proteome</keyword>
<feature type="compositionally biased region" description="Acidic residues" evidence="2">
    <location>
        <begin position="434"/>
        <end position="452"/>
    </location>
</feature>
<protein>
    <submittedName>
        <fullName evidence="3">Uncharacterized protein</fullName>
    </submittedName>
</protein>
<feature type="region of interest" description="Disordered" evidence="2">
    <location>
        <begin position="434"/>
        <end position="461"/>
    </location>
</feature>
<dbReference type="AlphaFoldDB" id="A0A0C3FN40"/>
<evidence type="ECO:0000313" key="4">
    <source>
        <dbReference type="Proteomes" id="UP000054166"/>
    </source>
</evidence>
<feature type="compositionally biased region" description="Basic and acidic residues" evidence="2">
    <location>
        <begin position="525"/>
        <end position="535"/>
    </location>
</feature>
<dbReference type="Proteomes" id="UP000054166">
    <property type="component" value="Unassembled WGS sequence"/>
</dbReference>
<dbReference type="HOGENOM" id="CLU_372586_0_0_1"/>
<feature type="coiled-coil region" evidence="1">
    <location>
        <begin position="177"/>
        <end position="238"/>
    </location>
</feature>
<feature type="region of interest" description="Disordered" evidence="2">
    <location>
        <begin position="492"/>
        <end position="567"/>
    </location>
</feature>
<feature type="region of interest" description="Disordered" evidence="2">
    <location>
        <begin position="337"/>
        <end position="356"/>
    </location>
</feature>
<dbReference type="STRING" id="765440.A0A0C3FN40"/>
<evidence type="ECO:0000256" key="1">
    <source>
        <dbReference type="SAM" id="Coils"/>
    </source>
</evidence>
<sequence>MAKEKRKWQRKKTQEKASCLGWTVPGSGQDKFLNKYIPAFHNAQATKRSHPGGFNEFWSSTHAAFAETWPVTLTEDEVKCGLTVKDKWKTEHRNIKVWFNNHGHETSGKSKNAKLLDLGHPKKTRKLQSWQAYSQLYFDDRMKSAFYERMKVYQSKFEASTISKMPKQLGVLQKVTIEKLEGKSDEVKAEVERYQQEYYQRGHGDEMPNDLANALDSSEEASEAAKEAKEAKQAAQAQVYLNKQKAVPGTIARILQQIYEQTGYLGTVVLGAPDPSRGGDIKVFSAFSGKYQGKYDLGHYFTERKWRELVENPMEDFVKLIYSEEKRRKFALPGTEPIPTLWDRSSTPGSFARSGTVEPLSAVPRYLSANSSESSRSSTLSLVPSTLANAPASTSAKTSPAVRNSSSLDEFNLEDDMDWTRSNDPEDVVVFGVDDDKESSDSSDSDSESESLPEEKSKKKAHEMNIKYKNRKMAEAGLQDAAHELHSLLRPKPKLSGAARKLKNIAKPVNAEPSRRSLRLSNRIPHNENLARDESGPVPPPGSNPAESRSPSPILAPKSPTPISDMDFGDHSYRGDWSSWMTDAVDVLLLISTEGENYRWKKIIWNWTLFKHMLGYPEGGKAKALILDLTHRPKALGEWMKKHRDYNAMPDLSMQIDDFSTNWWQWWEILQPEWRGDGPDFSHDIPEDASWAEICKGGPNGFFIILLLIMWWGVAVQDQNSGIQGNWYDAYEDVSWVLNGMIGLLE</sequence>
<gene>
    <name evidence="3" type="ORF">PILCRDRAFT_9125</name>
</gene>
<organism evidence="3 4">
    <name type="scientific">Piloderma croceum (strain F 1598)</name>
    <dbReference type="NCBI Taxonomy" id="765440"/>
    <lineage>
        <taxon>Eukaryota</taxon>
        <taxon>Fungi</taxon>
        <taxon>Dikarya</taxon>
        <taxon>Basidiomycota</taxon>
        <taxon>Agaricomycotina</taxon>
        <taxon>Agaricomycetes</taxon>
        <taxon>Agaricomycetidae</taxon>
        <taxon>Atheliales</taxon>
        <taxon>Atheliaceae</taxon>
        <taxon>Piloderma</taxon>
    </lineage>
</organism>
<accession>A0A0C3FN40</accession>
<feature type="compositionally biased region" description="Low complexity" evidence="2">
    <location>
        <begin position="390"/>
        <end position="401"/>
    </location>
</feature>
<evidence type="ECO:0000313" key="3">
    <source>
        <dbReference type="EMBL" id="KIM81094.1"/>
    </source>
</evidence>
<dbReference type="InParanoid" id="A0A0C3FN40"/>